<organism evidence="1 2">
    <name type="scientific">Rattus norvegicus</name>
    <name type="common">Rat</name>
    <dbReference type="NCBI Taxonomy" id="10116"/>
    <lineage>
        <taxon>Eukaryota</taxon>
        <taxon>Metazoa</taxon>
        <taxon>Chordata</taxon>
        <taxon>Craniata</taxon>
        <taxon>Vertebrata</taxon>
        <taxon>Euteleostomi</taxon>
        <taxon>Mammalia</taxon>
        <taxon>Eutheria</taxon>
        <taxon>Euarchontoglires</taxon>
        <taxon>Glires</taxon>
        <taxon>Rodentia</taxon>
        <taxon>Myomorpha</taxon>
        <taxon>Muroidea</taxon>
        <taxon>Muridae</taxon>
        <taxon>Murinae</taxon>
        <taxon>Rattus</taxon>
    </lineage>
</organism>
<gene>
    <name evidence="1" type="ORF">rCG_57100</name>
</gene>
<reference evidence="2" key="1">
    <citation type="submission" date="2005-09" db="EMBL/GenBank/DDBJ databases">
        <authorList>
            <person name="Mural R.J."/>
            <person name="Li P.W."/>
            <person name="Adams M.D."/>
            <person name="Amanatides P.G."/>
            <person name="Baden-Tillson H."/>
            <person name="Barnstead M."/>
            <person name="Chin S.H."/>
            <person name="Dew I."/>
            <person name="Evans C.A."/>
            <person name="Ferriera S."/>
            <person name="Flanigan M."/>
            <person name="Fosler C."/>
            <person name="Glodek A."/>
            <person name="Gu Z."/>
            <person name="Holt R.A."/>
            <person name="Jennings D."/>
            <person name="Kraft C.L."/>
            <person name="Lu F."/>
            <person name="Nguyen T."/>
            <person name="Nusskern D.R."/>
            <person name="Pfannkoch C.M."/>
            <person name="Sitter C."/>
            <person name="Sutton G.G."/>
            <person name="Venter J.C."/>
            <person name="Wang Z."/>
            <person name="Woodage T."/>
            <person name="Zheng X.H."/>
            <person name="Zhong F."/>
        </authorList>
    </citation>
    <scope>NUCLEOTIDE SEQUENCE [LARGE SCALE GENOMIC DNA]</scope>
    <source>
        <strain>BN</strain>
        <strain evidence="2">Sprague-Dawley</strain>
    </source>
</reference>
<name>A6JDH5_RAT</name>
<evidence type="ECO:0000313" key="2">
    <source>
        <dbReference type="Proteomes" id="UP000234681"/>
    </source>
</evidence>
<dbReference type="Proteomes" id="UP000234681">
    <property type="component" value="Chromosome 14"/>
</dbReference>
<proteinExistence type="predicted"/>
<sequence length="79" mass="8802">MLTFNSLTIHLPESKCRAYRQVLPFLGSIIHLHSTKTFKTAQLVLSSVLGAGGSRDEASHRPMRAELRYNVPSPPLDLE</sequence>
<accession>A6JDH5</accession>
<dbReference type="EMBL" id="CH473981">
    <property type="protein sequence ID" value="EDL90097.1"/>
    <property type="molecule type" value="Genomic_DNA"/>
</dbReference>
<dbReference type="AlphaFoldDB" id="A6JDH5"/>
<protein>
    <submittedName>
        <fullName evidence="1">RCG57100</fullName>
    </submittedName>
</protein>
<evidence type="ECO:0000313" key="1">
    <source>
        <dbReference type="EMBL" id="EDL90097.1"/>
    </source>
</evidence>